<proteinExistence type="predicted"/>
<name>A0ABP9NET3_9GAMM</name>
<evidence type="ECO:0000313" key="3">
    <source>
        <dbReference type="Proteomes" id="UP001500171"/>
    </source>
</evidence>
<feature type="chain" id="PRO_5045518485" evidence="1">
    <location>
        <begin position="26"/>
        <end position="132"/>
    </location>
</feature>
<keyword evidence="3" id="KW-1185">Reference proteome</keyword>
<evidence type="ECO:0000313" key="2">
    <source>
        <dbReference type="EMBL" id="GAA5114855.1"/>
    </source>
</evidence>
<reference evidence="3" key="1">
    <citation type="journal article" date="2019" name="Int. J. Syst. Evol. Microbiol.">
        <title>The Global Catalogue of Microorganisms (GCM) 10K type strain sequencing project: providing services to taxonomists for standard genome sequencing and annotation.</title>
        <authorList>
            <consortium name="The Broad Institute Genomics Platform"/>
            <consortium name="The Broad Institute Genome Sequencing Center for Infectious Disease"/>
            <person name="Wu L."/>
            <person name="Ma J."/>
        </authorList>
    </citation>
    <scope>NUCLEOTIDE SEQUENCE [LARGE SCALE GENOMIC DNA]</scope>
    <source>
        <strain evidence="3">JCM 18050</strain>
    </source>
</reference>
<accession>A0ABP9NET3</accession>
<feature type="signal peptide" evidence="1">
    <location>
        <begin position="1"/>
        <end position="25"/>
    </location>
</feature>
<organism evidence="2 3">
    <name type="scientific">Orbus sasakiae</name>
    <dbReference type="NCBI Taxonomy" id="1078475"/>
    <lineage>
        <taxon>Bacteria</taxon>
        <taxon>Pseudomonadati</taxon>
        <taxon>Pseudomonadota</taxon>
        <taxon>Gammaproteobacteria</taxon>
        <taxon>Orbales</taxon>
        <taxon>Orbaceae</taxon>
        <taxon>Orbus</taxon>
    </lineage>
</organism>
<dbReference type="Proteomes" id="UP001500171">
    <property type="component" value="Unassembled WGS sequence"/>
</dbReference>
<keyword evidence="2" id="KW-0449">Lipoprotein</keyword>
<comment type="caution">
    <text evidence="2">The sequence shown here is derived from an EMBL/GenBank/DDBJ whole genome shotgun (WGS) entry which is preliminary data.</text>
</comment>
<keyword evidence="1" id="KW-0732">Signal</keyword>
<protein>
    <submittedName>
        <fullName evidence="2">Lipoprotein</fullName>
    </submittedName>
</protein>
<gene>
    <name evidence="2" type="ORF">GCM10023211_24950</name>
</gene>
<sequence length="132" mass="14845">MKFWKIALSTIFAITLFGCAGKYQAPQEFNTTVTDVSKAQVKSAILASGTTGKSTFGTWRMKDVNDNTIQATLFNRGYEIVVNIPYSAKGYSIKYVSASDNLKDKNGNVHRNYNRWVNNLNTKIKQNIFMSN</sequence>
<dbReference type="EMBL" id="BAABHY010000014">
    <property type="protein sequence ID" value="GAA5114855.1"/>
    <property type="molecule type" value="Genomic_DNA"/>
</dbReference>
<dbReference type="RefSeq" id="WP_345492731.1">
    <property type="nucleotide sequence ID" value="NZ_BAABHY010000014.1"/>
</dbReference>
<evidence type="ECO:0000256" key="1">
    <source>
        <dbReference type="SAM" id="SignalP"/>
    </source>
</evidence>
<dbReference type="PROSITE" id="PS51257">
    <property type="entry name" value="PROKAR_LIPOPROTEIN"/>
    <property type="match status" value="1"/>
</dbReference>